<evidence type="ECO:0000313" key="1">
    <source>
        <dbReference type="EMBL" id="ORA63192.1"/>
    </source>
</evidence>
<protein>
    <submittedName>
        <fullName evidence="1">Uncharacterized protein</fullName>
    </submittedName>
</protein>
<dbReference type="AlphaFoldDB" id="A0A1X0CTG2"/>
<gene>
    <name evidence="1" type="ORF">BST26_20560</name>
</gene>
<reference evidence="1 2" key="1">
    <citation type="submission" date="2016-12" db="EMBL/GenBank/DDBJ databases">
        <title>The new phylogeny of genus Mycobacterium.</title>
        <authorList>
            <person name="Tortoli E."/>
            <person name="Trovato A."/>
            <person name="Cirillo D.M."/>
        </authorList>
    </citation>
    <scope>NUCLEOTIDE SEQUENCE [LARGE SCALE GENOMIC DNA]</scope>
    <source>
        <strain evidence="1 2">DSM 45130</strain>
    </source>
</reference>
<dbReference type="Proteomes" id="UP000192801">
    <property type="component" value="Unassembled WGS sequence"/>
</dbReference>
<organism evidence="1 2">
    <name type="scientific">Mycolicibacterium insubricum</name>
    <dbReference type="NCBI Taxonomy" id="444597"/>
    <lineage>
        <taxon>Bacteria</taxon>
        <taxon>Bacillati</taxon>
        <taxon>Actinomycetota</taxon>
        <taxon>Actinomycetes</taxon>
        <taxon>Mycobacteriales</taxon>
        <taxon>Mycobacteriaceae</taxon>
        <taxon>Mycolicibacterium</taxon>
    </lineage>
</organism>
<evidence type="ECO:0000313" key="2">
    <source>
        <dbReference type="Proteomes" id="UP000192801"/>
    </source>
</evidence>
<dbReference type="RefSeq" id="WP_083033712.1">
    <property type="nucleotide sequence ID" value="NZ_AP022618.1"/>
</dbReference>
<accession>A0A1X0CTG2</accession>
<name>A0A1X0CTG2_9MYCO</name>
<dbReference type="EMBL" id="MVHS01000085">
    <property type="protein sequence ID" value="ORA63192.1"/>
    <property type="molecule type" value="Genomic_DNA"/>
</dbReference>
<dbReference type="STRING" id="444597.BST26_20560"/>
<keyword evidence="2" id="KW-1185">Reference proteome</keyword>
<sequence>MTTVVAPDVEHIATTTIDSALADLGRAWPVATREPCPRPDRYVKLVVTGGRKRNLRIADYLVTARIHTPLAEAVECSRVANHLAGSLEAAPWDEDAVTWAGIESCARFDDPDLPSYAVYQAVVAWTIAIPV</sequence>
<comment type="caution">
    <text evidence="1">The sequence shown here is derived from an EMBL/GenBank/DDBJ whole genome shotgun (WGS) entry which is preliminary data.</text>
</comment>
<proteinExistence type="predicted"/>